<dbReference type="Gene3D" id="3.40.50.300">
    <property type="entry name" value="P-loop containing nucleotide triphosphate hydrolases"/>
    <property type="match status" value="1"/>
</dbReference>
<protein>
    <recommendedName>
        <fullName evidence="1">Nucleoside phosphorylase domain-containing protein</fullName>
    </recommendedName>
</protein>
<proteinExistence type="predicted"/>
<dbReference type="Gene3D" id="3.40.50.1580">
    <property type="entry name" value="Nucleoside phosphorylase domain"/>
    <property type="match status" value="1"/>
</dbReference>
<feature type="domain" description="Nucleoside phosphorylase" evidence="1">
    <location>
        <begin position="12"/>
        <end position="306"/>
    </location>
</feature>
<dbReference type="InterPro" id="IPR035994">
    <property type="entry name" value="Nucleoside_phosphorylase_sf"/>
</dbReference>
<organism evidence="2 3">
    <name type="scientific">Glutinoglossum americanum</name>
    <dbReference type="NCBI Taxonomy" id="1670608"/>
    <lineage>
        <taxon>Eukaryota</taxon>
        <taxon>Fungi</taxon>
        <taxon>Dikarya</taxon>
        <taxon>Ascomycota</taxon>
        <taxon>Pezizomycotina</taxon>
        <taxon>Geoglossomycetes</taxon>
        <taxon>Geoglossales</taxon>
        <taxon>Geoglossaceae</taxon>
        <taxon>Glutinoglossum</taxon>
    </lineage>
</organism>
<gene>
    <name evidence="2" type="ORF">FGG08_007306</name>
</gene>
<dbReference type="PANTHER" id="PTHR46082:SF6">
    <property type="entry name" value="AAA+ ATPASE DOMAIN-CONTAINING PROTEIN-RELATED"/>
    <property type="match status" value="1"/>
</dbReference>
<dbReference type="InterPro" id="IPR011990">
    <property type="entry name" value="TPR-like_helical_dom_sf"/>
</dbReference>
<keyword evidence="3" id="KW-1185">Reference proteome</keyword>
<dbReference type="Gene3D" id="1.25.40.10">
    <property type="entry name" value="Tetratricopeptide repeat domain"/>
    <property type="match status" value="4"/>
</dbReference>
<dbReference type="InterPro" id="IPR019734">
    <property type="entry name" value="TPR_rpt"/>
</dbReference>
<dbReference type="GO" id="GO:0003824">
    <property type="term" value="F:catalytic activity"/>
    <property type="evidence" value="ECO:0007669"/>
    <property type="project" value="InterPro"/>
</dbReference>
<reference evidence="2" key="1">
    <citation type="submission" date="2021-03" db="EMBL/GenBank/DDBJ databases">
        <title>Comparative genomics and phylogenomic investigation of the class Geoglossomycetes provide insights into ecological specialization and systematics.</title>
        <authorList>
            <person name="Melie T."/>
            <person name="Pirro S."/>
            <person name="Miller A.N."/>
            <person name="Quandt A."/>
        </authorList>
    </citation>
    <scope>NUCLEOTIDE SEQUENCE</scope>
    <source>
        <strain evidence="2">GBOQ0MN5Z8</strain>
    </source>
</reference>
<evidence type="ECO:0000313" key="2">
    <source>
        <dbReference type="EMBL" id="KAH0534097.1"/>
    </source>
</evidence>
<dbReference type="Pfam" id="PF13374">
    <property type="entry name" value="TPR_10"/>
    <property type="match status" value="2"/>
</dbReference>
<dbReference type="SMART" id="SM00028">
    <property type="entry name" value="TPR"/>
    <property type="match status" value="12"/>
</dbReference>
<dbReference type="InterPro" id="IPR053137">
    <property type="entry name" value="NLR-like"/>
</dbReference>
<dbReference type="InterPro" id="IPR027417">
    <property type="entry name" value="P-loop_NTPase"/>
</dbReference>
<name>A0A9P8I3M7_9PEZI</name>
<dbReference type="CDD" id="cd09008">
    <property type="entry name" value="MTAN"/>
    <property type="match status" value="1"/>
</dbReference>
<evidence type="ECO:0000259" key="1">
    <source>
        <dbReference type="Pfam" id="PF01048"/>
    </source>
</evidence>
<dbReference type="SUPFAM" id="SSF53167">
    <property type="entry name" value="Purine and uridine phosphorylases"/>
    <property type="match status" value="1"/>
</dbReference>
<dbReference type="Pfam" id="PF13424">
    <property type="entry name" value="TPR_12"/>
    <property type="match status" value="6"/>
</dbReference>
<accession>A0A9P8I3M7</accession>
<dbReference type="SUPFAM" id="SSF52540">
    <property type="entry name" value="P-loop containing nucleoside triphosphate hydrolases"/>
    <property type="match status" value="1"/>
</dbReference>
<sequence length="1300" mass="145485">MTARIMQPEISIGIICPLPIEVAAMIQMLDERYDTQQFLRDPNLYHLGRIGQHNIVIAGLPDGLTGIASAATTAERLWVTFHSVKALLLVGIGGGVRTIKNDMRLGDVIVSRPDGKYGGVVQYNFGKSLSEGRFEHTGVLNSPPREVLSTLAAMKANHLLNGNRLPDYAVYVEASQSNLYLKYPGVENDILFEADYDHAGGSDCASCDRAREIKRKPRKANGPVIHYGTIASGNQLMRNSKERDSYNRDYDDRILCFEMEAAGLMNSTPCLAIRGISDYADSHKREDHAWHGYAAAAAAGFAKEFINTIPSSGLENMPTVAESLAKEDKPNEHWLVPFQRNQHFVGRESQLNELGTKISSEAHCQRVAIVGLGGVGKTQIVLEFAYRKRESSPGCSIFWIPTNNPTTFEQAYLQIGRLLQIPGITEENADVKQLVKMRLSQESAGHWLLILDNADDIGMLYKRAYGDNRSLRLIDFLPSSCRGSIIFTTRNQKAAVRQAGSNLIKVYEMDLADAKEVLEASLIQTHILKDDEATVKLLDLLTYLPLAIVQAAAFINENDISIPTYIALYENGQDEVIELLSEDFEDQGRYKDTKNPIATTWLISFNQISLQDPLAADYLSFMSCIAPQRIPESLLPSTQSKIKMTIAIGTLAAYSFITKRELEKSFDLHRLVHLATRNWLRTTQSLAAWTEKTLSRLADVFPIGDHKNKAIWMAYLPHARHVLASPHPSDGSKEAEIKLLYKVGWCLLSNGQYSEAEQMHRKGLELSEKVLGLEHPDTLASRTQLGWALRMQGKYAKAEQMERQTLELKGKVLGLEHPDTLNSMNELARALDKQGKNAEAEQMCQQALELREKVLGPEHPDTLASRTQLGWALRMQGEYAKAEQMERQTLELKGEVLGPEHPDTLTSMNELAGILHSQGKYTEAEQVHRQALELRKKVLGPEHPDTLTSMSGLVRTLERQGEYARAEQMHRQALELREKVLGLEHPDTLVSRTNLARALGVQGKYSKAEQMHRKGLELREEVLGPEHPDTLAVRTLLGWVLRMQGKYTEAEQMERQTLELKEKVLGLEHPATLASMNELARVLDSQGADAEAKQMYRQALKLREKMLGPEHPDTLVSKTDLVRALGAQGKYTEAEQMERQTLELIEKVLGPKHPDALAAKTLLGWVLGMQGKYTEAEQMERQTLELKEKVLGPEHPDTLGKYTEAEQMERQTLGLSEKVLGPKHPDALAARTLLGWVLGMQGKYTEAEQMERQTLELKEKVLGPEHPHTLMSRTNLACALRAQGKYTEAEQMHRQGLELG</sequence>
<dbReference type="PANTHER" id="PTHR46082">
    <property type="entry name" value="ATP/GTP-BINDING PROTEIN-RELATED"/>
    <property type="match status" value="1"/>
</dbReference>
<dbReference type="GO" id="GO:0009116">
    <property type="term" value="P:nucleoside metabolic process"/>
    <property type="evidence" value="ECO:0007669"/>
    <property type="project" value="InterPro"/>
</dbReference>
<dbReference type="EMBL" id="JAGHQL010000274">
    <property type="protein sequence ID" value="KAH0534097.1"/>
    <property type="molecule type" value="Genomic_DNA"/>
</dbReference>
<dbReference type="OrthoDB" id="1658288at2759"/>
<dbReference type="Pfam" id="PF01048">
    <property type="entry name" value="PNP_UDP_1"/>
    <property type="match status" value="1"/>
</dbReference>
<dbReference type="InterPro" id="IPR000845">
    <property type="entry name" value="Nucleoside_phosphorylase_d"/>
</dbReference>
<dbReference type="Proteomes" id="UP000698800">
    <property type="component" value="Unassembled WGS sequence"/>
</dbReference>
<dbReference type="SUPFAM" id="SSF48452">
    <property type="entry name" value="TPR-like"/>
    <property type="match status" value="3"/>
</dbReference>
<evidence type="ECO:0000313" key="3">
    <source>
        <dbReference type="Proteomes" id="UP000698800"/>
    </source>
</evidence>
<comment type="caution">
    <text evidence="2">The sequence shown here is derived from an EMBL/GenBank/DDBJ whole genome shotgun (WGS) entry which is preliminary data.</text>
</comment>